<dbReference type="AlphaFoldDB" id="A0A6F8T5G3"/>
<organism evidence="3 4">
    <name type="scientific">Legionella antarctica</name>
    <dbReference type="NCBI Taxonomy" id="2708020"/>
    <lineage>
        <taxon>Bacteria</taxon>
        <taxon>Pseudomonadati</taxon>
        <taxon>Pseudomonadota</taxon>
        <taxon>Gammaproteobacteria</taxon>
        <taxon>Legionellales</taxon>
        <taxon>Legionellaceae</taxon>
        <taxon>Legionella</taxon>
    </lineage>
</organism>
<dbReference type="InterPro" id="IPR043968">
    <property type="entry name" value="SGNH"/>
</dbReference>
<dbReference type="GO" id="GO:0016020">
    <property type="term" value="C:membrane"/>
    <property type="evidence" value="ECO:0007669"/>
    <property type="project" value="TreeGrafter"/>
</dbReference>
<feature type="transmembrane region" description="Helical" evidence="1">
    <location>
        <begin position="122"/>
        <end position="144"/>
    </location>
</feature>
<proteinExistence type="predicted"/>
<evidence type="ECO:0000256" key="1">
    <source>
        <dbReference type="SAM" id="Phobius"/>
    </source>
</evidence>
<dbReference type="PANTHER" id="PTHR23028:SF53">
    <property type="entry name" value="ACYL_TRANSF_3 DOMAIN-CONTAINING PROTEIN"/>
    <property type="match status" value="1"/>
</dbReference>
<keyword evidence="1" id="KW-1133">Transmembrane helix</keyword>
<keyword evidence="4" id="KW-1185">Reference proteome</keyword>
<gene>
    <name evidence="3" type="ORF">TUM19329_17510</name>
</gene>
<evidence type="ECO:0000259" key="2">
    <source>
        <dbReference type="Pfam" id="PF19040"/>
    </source>
</evidence>
<accession>A0A6F8T5G3</accession>
<feature type="transmembrane region" description="Helical" evidence="1">
    <location>
        <begin position="54"/>
        <end position="77"/>
    </location>
</feature>
<name>A0A6F8T5G3_9GAMM</name>
<dbReference type="PANTHER" id="PTHR23028">
    <property type="entry name" value="ACETYLTRANSFERASE"/>
    <property type="match status" value="1"/>
</dbReference>
<keyword evidence="1" id="KW-0812">Transmembrane</keyword>
<evidence type="ECO:0000313" key="3">
    <source>
        <dbReference type="EMBL" id="BCA95390.1"/>
    </source>
</evidence>
<reference evidence="3" key="1">
    <citation type="journal article" date="2020" name="Microbiol. Resour. Announc.">
        <title>Complete Genome Sequence of Novel Psychrotolerant Legionella Strain TUM19329, Isolated from Antarctic Lake Sediment.</title>
        <authorList>
            <person name="Shimada S."/>
            <person name="Nakai R."/>
            <person name="Aoki K."/>
            <person name="Shimoeda N."/>
            <person name="Ohno G."/>
            <person name="Miyazaki Y."/>
            <person name="Kudoh S."/>
            <person name="Imura S."/>
            <person name="Watanabe K."/>
            <person name="Ishii Y."/>
            <person name="Tateda K."/>
        </authorList>
    </citation>
    <scope>NUCLEOTIDE SEQUENCE [LARGE SCALE GENOMIC DNA]</scope>
    <source>
        <strain evidence="3">TUM19329</strain>
    </source>
</reference>
<keyword evidence="1" id="KW-0472">Membrane</keyword>
<feature type="domain" description="SGNH" evidence="2">
    <location>
        <begin position="175"/>
        <end position="283"/>
    </location>
</feature>
<evidence type="ECO:0000313" key="4">
    <source>
        <dbReference type="Proteomes" id="UP000502894"/>
    </source>
</evidence>
<dbReference type="Proteomes" id="UP000502894">
    <property type="component" value="Chromosome"/>
</dbReference>
<dbReference type="InterPro" id="IPR050879">
    <property type="entry name" value="Acyltransferase_3"/>
</dbReference>
<dbReference type="EMBL" id="AP022839">
    <property type="protein sequence ID" value="BCA95390.1"/>
    <property type="molecule type" value="Genomic_DNA"/>
</dbReference>
<protein>
    <recommendedName>
        <fullName evidence="2">SGNH domain-containing protein</fullName>
    </recommendedName>
</protein>
<feature type="transmembrane region" description="Helical" evidence="1">
    <location>
        <begin position="26"/>
        <end position="42"/>
    </location>
</feature>
<dbReference type="GO" id="GO:0000271">
    <property type="term" value="P:polysaccharide biosynthetic process"/>
    <property type="evidence" value="ECO:0007669"/>
    <property type="project" value="TreeGrafter"/>
</dbReference>
<dbReference type="KEGG" id="lant:TUM19329_17510"/>
<sequence length="305" mass="34966">MISTIALLTLFYIATRHDINTGFPNGYAFILCIATAVLLALGENHPKLILTQFLSLKPLVFIGLISYSLYIWHWPILALVRYLGIEETTWILILVFGLILIAAYLSWRYIEKPARNFKKIKFSYSLVSLLILPVLVTHISDYLIKSHEGYPQRFKEASRVYAELNKYASPQRPLCLQEKNIDVNSKCRLGAKNANSKTGFMIGDSYSNHYWGFMDILGQEANLSILAHATAACLSLPGISQYDWNVKVYKACHEQTERYYNMIKANHYDYVIIGQNWNGYLGNKLILKNDNSDMGPHVWNKIKEK</sequence>
<feature type="transmembrane region" description="Helical" evidence="1">
    <location>
        <begin position="89"/>
        <end position="110"/>
    </location>
</feature>
<dbReference type="Pfam" id="PF19040">
    <property type="entry name" value="SGNH"/>
    <property type="match status" value="1"/>
</dbReference>